<dbReference type="Proteomes" id="UP000297447">
    <property type="component" value="Unassembled WGS sequence"/>
</dbReference>
<name>A0A4R9A8Q2_9MICO</name>
<dbReference type="EMBL" id="SOHE01000018">
    <property type="protein sequence ID" value="TFD53974.1"/>
    <property type="molecule type" value="Genomic_DNA"/>
</dbReference>
<evidence type="ECO:0000259" key="1">
    <source>
        <dbReference type="Pfam" id="PF02655"/>
    </source>
</evidence>
<dbReference type="GO" id="GO:0046872">
    <property type="term" value="F:metal ion binding"/>
    <property type="evidence" value="ECO:0007669"/>
    <property type="project" value="InterPro"/>
</dbReference>
<organism evidence="2 3">
    <name type="scientific">Cryobacterium frigoriphilum</name>
    <dbReference type="NCBI Taxonomy" id="1259150"/>
    <lineage>
        <taxon>Bacteria</taxon>
        <taxon>Bacillati</taxon>
        <taxon>Actinomycetota</taxon>
        <taxon>Actinomycetes</taxon>
        <taxon>Micrococcales</taxon>
        <taxon>Microbacteriaceae</taxon>
        <taxon>Cryobacterium</taxon>
    </lineage>
</organism>
<evidence type="ECO:0000313" key="3">
    <source>
        <dbReference type="Proteomes" id="UP000297447"/>
    </source>
</evidence>
<dbReference type="InterPro" id="IPR003806">
    <property type="entry name" value="ATP-grasp_PylC-type"/>
</dbReference>
<protein>
    <submittedName>
        <fullName evidence="2">ATP-grasp domain-containing protein</fullName>
    </submittedName>
</protein>
<dbReference type="SUPFAM" id="SSF56059">
    <property type="entry name" value="Glutathione synthetase ATP-binding domain-like"/>
    <property type="match status" value="1"/>
</dbReference>
<reference evidence="2 3" key="1">
    <citation type="submission" date="2019-03" db="EMBL/GenBank/DDBJ databases">
        <title>Genomics of glacier-inhabiting Cryobacterium strains.</title>
        <authorList>
            <person name="Liu Q."/>
            <person name="Xin Y.-H."/>
        </authorList>
    </citation>
    <scope>NUCLEOTIDE SEQUENCE [LARGE SCALE GENOMIC DNA]</scope>
    <source>
        <strain evidence="2 3">Hh14</strain>
    </source>
</reference>
<dbReference type="RefSeq" id="WP_134518398.1">
    <property type="nucleotide sequence ID" value="NZ_SOHE01000018.1"/>
</dbReference>
<comment type="caution">
    <text evidence="2">The sequence shown here is derived from an EMBL/GenBank/DDBJ whole genome shotgun (WGS) entry which is preliminary data.</text>
</comment>
<feature type="domain" description="ATP-grasp fold PylC-type" evidence="1">
    <location>
        <begin position="265"/>
        <end position="425"/>
    </location>
</feature>
<evidence type="ECO:0000313" key="2">
    <source>
        <dbReference type="EMBL" id="TFD53974.1"/>
    </source>
</evidence>
<dbReference type="AlphaFoldDB" id="A0A4R9A8Q2"/>
<keyword evidence="3" id="KW-1185">Reference proteome</keyword>
<dbReference type="GO" id="GO:0005524">
    <property type="term" value="F:ATP binding"/>
    <property type="evidence" value="ECO:0007669"/>
    <property type="project" value="InterPro"/>
</dbReference>
<proteinExistence type="predicted"/>
<accession>A0A4R9A8Q2</accession>
<sequence length="520" mass="54999">MARSGTGDLGTTTTAVAQAVAGAVAVAVAPAVADDVTPEHRDRVSHLGTLIGDPAGPRIVAVSTSGVFLDPTLVPAFWSRAIDGLDSGIQGHLYTRPHDVFVLRLPELDPQRASATEVPGPVDVAAVLAMLELNAQIWAELTGVRLATADDPVIISAERPPPPGTMLPPHVRWHVGSLLAAGAGEYRTGRGAFLAFILDVNTLTALGLQADTGGGRAALIGALERSHLRARARATTALMDKNSAMNLLQANRIPCARTYTFTRQTWLRSTGALTPGTEPSTPVPSRGRYVFKPAGGAAGVGVLCDPRGGSSAAEVIGHINELAVRKILPDRFQLQRFVPGVALGASAVIGSRTVRVLEVHEQLLDAAGRFVGARWTPSIAAEHWSAATHIAAGLRTIPELFLRGPISWDMIAGQVIEVNPRLTASAPIAHLLYHEARLRAHRGPGFRLTQIDVNTAVSITPGDITRLRGLIDDLWRDFGVLVLPQGLNPFGTSRCVFVNDDDSTTAQQHFLAALDVPTAQ</sequence>
<dbReference type="Pfam" id="PF02655">
    <property type="entry name" value="ATP-grasp_3"/>
    <property type="match status" value="1"/>
</dbReference>
<dbReference type="OrthoDB" id="5098713at2"/>
<gene>
    <name evidence="2" type="ORF">E3T55_04605</name>
</gene>
<dbReference type="Gene3D" id="3.30.470.20">
    <property type="entry name" value="ATP-grasp fold, B domain"/>
    <property type="match status" value="1"/>
</dbReference>